<dbReference type="VEuPathDB" id="VectorBase:AARA003639"/>
<reference evidence="1" key="1">
    <citation type="submission" date="2022-08" db="UniProtKB">
        <authorList>
            <consortium name="EnsemblMetazoa"/>
        </authorList>
    </citation>
    <scope>IDENTIFICATION</scope>
    <source>
        <strain evidence="1">Dongola</strain>
    </source>
</reference>
<accession>A0A182HQU6</accession>
<sequence>MLRYGAMRRWSTLSGLSLAYKCSKAVKISQVAVQKQDYLLQTINYLGVMLDDRLHLNAQVEYVAKKASGAMFKLQRMLANR</sequence>
<protein>
    <submittedName>
        <fullName evidence="1">Uncharacterized protein</fullName>
    </submittedName>
</protein>
<proteinExistence type="predicted"/>
<organism evidence="1 2">
    <name type="scientific">Anopheles arabiensis</name>
    <name type="common">Mosquito</name>
    <dbReference type="NCBI Taxonomy" id="7173"/>
    <lineage>
        <taxon>Eukaryota</taxon>
        <taxon>Metazoa</taxon>
        <taxon>Ecdysozoa</taxon>
        <taxon>Arthropoda</taxon>
        <taxon>Hexapoda</taxon>
        <taxon>Insecta</taxon>
        <taxon>Pterygota</taxon>
        <taxon>Neoptera</taxon>
        <taxon>Endopterygota</taxon>
        <taxon>Diptera</taxon>
        <taxon>Nematocera</taxon>
        <taxon>Culicoidea</taxon>
        <taxon>Culicidae</taxon>
        <taxon>Anophelinae</taxon>
        <taxon>Anopheles</taxon>
    </lineage>
</organism>
<dbReference type="EMBL" id="APCN01001594">
    <property type="status" value="NOT_ANNOTATED_CDS"/>
    <property type="molecule type" value="Genomic_DNA"/>
</dbReference>
<evidence type="ECO:0000313" key="1">
    <source>
        <dbReference type="EnsemblMetazoa" id="AARA003639-PA"/>
    </source>
</evidence>
<dbReference type="AlphaFoldDB" id="A0A182HQU6"/>
<dbReference type="Proteomes" id="UP000075840">
    <property type="component" value="Unassembled WGS sequence"/>
</dbReference>
<evidence type="ECO:0000313" key="2">
    <source>
        <dbReference type="Proteomes" id="UP000075840"/>
    </source>
</evidence>
<dbReference type="EnsemblMetazoa" id="AARA003639-RA">
    <property type="protein sequence ID" value="AARA003639-PA"/>
    <property type="gene ID" value="AARA003639"/>
</dbReference>
<keyword evidence="2" id="KW-1185">Reference proteome</keyword>
<name>A0A182HQU6_ANOAR</name>